<dbReference type="SUPFAM" id="SSF47413">
    <property type="entry name" value="lambda repressor-like DNA-binding domains"/>
    <property type="match status" value="1"/>
</dbReference>
<organism evidence="2 3">
    <name type="scientific">Streptomyces asiaticus subsp. ignotus</name>
    <dbReference type="NCBI Taxonomy" id="3098222"/>
    <lineage>
        <taxon>Bacteria</taxon>
        <taxon>Bacillati</taxon>
        <taxon>Actinomycetota</taxon>
        <taxon>Actinomycetes</taxon>
        <taxon>Kitasatosporales</taxon>
        <taxon>Streptomycetaceae</taxon>
        <taxon>Streptomyces</taxon>
        <taxon>Streptomyces violaceusniger group</taxon>
    </lineage>
</organism>
<gene>
    <name evidence="2" type="ORF">V2J94_20235</name>
</gene>
<dbReference type="RefSeq" id="WP_330810349.1">
    <property type="nucleotide sequence ID" value="NZ_JAZBJO010000011.1"/>
</dbReference>
<evidence type="ECO:0000313" key="2">
    <source>
        <dbReference type="EMBL" id="MEE4594185.1"/>
    </source>
</evidence>
<evidence type="ECO:0000256" key="1">
    <source>
        <dbReference type="SAM" id="MobiDB-lite"/>
    </source>
</evidence>
<dbReference type="EMBL" id="JAZBJO010000011">
    <property type="protein sequence ID" value="MEE4594185.1"/>
    <property type="molecule type" value="Genomic_DNA"/>
</dbReference>
<comment type="caution">
    <text evidence="2">The sequence shown here is derived from an EMBL/GenBank/DDBJ whole genome shotgun (WGS) entry which is preliminary data.</text>
</comment>
<reference evidence="2 3" key="1">
    <citation type="submission" date="2023-11" db="EMBL/GenBank/DDBJ databases">
        <title>30 novel species of actinomycetes from the DSMZ collection.</title>
        <authorList>
            <person name="Nouioui I."/>
        </authorList>
    </citation>
    <scope>NUCLEOTIDE SEQUENCE [LARGE SCALE GENOMIC DNA]</scope>
    <source>
        <strain evidence="2 3">DSM 41524</strain>
    </source>
</reference>
<proteinExistence type="predicted"/>
<feature type="compositionally biased region" description="Pro residues" evidence="1">
    <location>
        <begin position="105"/>
        <end position="117"/>
    </location>
</feature>
<evidence type="ECO:0008006" key="4">
    <source>
        <dbReference type="Google" id="ProtNLM"/>
    </source>
</evidence>
<dbReference type="InterPro" id="IPR010982">
    <property type="entry name" value="Lambda_DNA-bd_dom_sf"/>
</dbReference>
<protein>
    <recommendedName>
        <fullName evidence="4">HTH cro/C1-type domain-containing protein</fullName>
    </recommendedName>
</protein>
<sequence>MTAYQPPTALPRELLSHPEMRAAIVAHDFGAVFRLARDLARISYSKIAAECDIKPERVGTLARGQGRITSFEKIAMIADALRIPGHLLGLAPREWEAALSHSVTPLPPQHAPHPPPEGEAKQCCAGNSSEPRPGPVWSSVCLS</sequence>
<keyword evidence="3" id="KW-1185">Reference proteome</keyword>
<name>A0ABU7PYJ8_9ACTN</name>
<feature type="region of interest" description="Disordered" evidence="1">
    <location>
        <begin position="101"/>
        <end position="143"/>
    </location>
</feature>
<accession>A0ABU7PYJ8</accession>
<dbReference type="Proteomes" id="UP001354709">
    <property type="component" value="Unassembled WGS sequence"/>
</dbReference>
<evidence type="ECO:0000313" key="3">
    <source>
        <dbReference type="Proteomes" id="UP001354709"/>
    </source>
</evidence>